<sequence>MWMLKILIKLLSIEVTHVKFYFLLFKNTYFLFRFQFIG</sequence>
<reference evidence="1" key="1">
    <citation type="submission" date="2014-11" db="EMBL/GenBank/DDBJ databases">
        <authorList>
            <person name="Amaro Gonzalez C."/>
        </authorList>
    </citation>
    <scope>NUCLEOTIDE SEQUENCE</scope>
</reference>
<evidence type="ECO:0000313" key="1">
    <source>
        <dbReference type="EMBL" id="JAH36075.1"/>
    </source>
</evidence>
<proteinExistence type="predicted"/>
<name>A0A0E9S5Y4_ANGAN</name>
<dbReference type="AlphaFoldDB" id="A0A0E9S5Y4"/>
<protein>
    <submittedName>
        <fullName evidence="1">Uncharacterized protein</fullName>
    </submittedName>
</protein>
<accession>A0A0E9S5Y4</accession>
<reference evidence="1" key="2">
    <citation type="journal article" date="2015" name="Fish Shellfish Immunol.">
        <title>Early steps in the European eel (Anguilla anguilla)-Vibrio vulnificus interaction in the gills: Role of the RtxA13 toxin.</title>
        <authorList>
            <person name="Callol A."/>
            <person name="Pajuelo D."/>
            <person name="Ebbesson L."/>
            <person name="Teles M."/>
            <person name="MacKenzie S."/>
            <person name="Amaro C."/>
        </authorList>
    </citation>
    <scope>NUCLEOTIDE SEQUENCE</scope>
</reference>
<organism evidence="1">
    <name type="scientific">Anguilla anguilla</name>
    <name type="common">European freshwater eel</name>
    <name type="synonym">Muraena anguilla</name>
    <dbReference type="NCBI Taxonomy" id="7936"/>
    <lineage>
        <taxon>Eukaryota</taxon>
        <taxon>Metazoa</taxon>
        <taxon>Chordata</taxon>
        <taxon>Craniata</taxon>
        <taxon>Vertebrata</taxon>
        <taxon>Euteleostomi</taxon>
        <taxon>Actinopterygii</taxon>
        <taxon>Neopterygii</taxon>
        <taxon>Teleostei</taxon>
        <taxon>Anguilliformes</taxon>
        <taxon>Anguillidae</taxon>
        <taxon>Anguilla</taxon>
    </lineage>
</organism>
<dbReference type="EMBL" id="GBXM01072502">
    <property type="protein sequence ID" value="JAH36075.1"/>
    <property type="molecule type" value="Transcribed_RNA"/>
</dbReference>